<name>A0AAV9IIU3_9RHOD</name>
<dbReference type="EMBL" id="JANCYU010000050">
    <property type="protein sequence ID" value="KAK4527313.1"/>
    <property type="molecule type" value="Genomic_DNA"/>
</dbReference>
<reference evidence="12 13" key="1">
    <citation type="submission" date="2022-07" db="EMBL/GenBank/DDBJ databases">
        <title>Genome-wide signatures of adaptation to extreme environments.</title>
        <authorList>
            <person name="Cho C.H."/>
            <person name="Yoon H.S."/>
        </authorList>
    </citation>
    <scope>NUCLEOTIDE SEQUENCE [LARGE SCALE GENOMIC DNA]</scope>
    <source>
        <strain evidence="12 13">108.79 E11</strain>
    </source>
</reference>
<evidence type="ECO:0000256" key="8">
    <source>
        <dbReference type="SAM" id="MobiDB-lite"/>
    </source>
</evidence>
<dbReference type="Proteomes" id="UP001300502">
    <property type="component" value="Unassembled WGS sequence"/>
</dbReference>
<evidence type="ECO:0000256" key="1">
    <source>
        <dbReference type="ARBA" id="ARBA00009794"/>
    </source>
</evidence>
<dbReference type="GO" id="GO:0015031">
    <property type="term" value="P:protein transport"/>
    <property type="evidence" value="ECO:0007669"/>
    <property type="project" value="UniProtKB-KW"/>
</dbReference>
<gene>
    <name evidence="12" type="ORF">GAYE_SCF38G5235</name>
</gene>
<comment type="similarity">
    <text evidence="1 7">Belongs to the NMD3 family.</text>
</comment>
<feature type="region of interest" description="Disordered" evidence="8">
    <location>
        <begin position="469"/>
        <end position="504"/>
    </location>
</feature>
<dbReference type="Pfam" id="PF21193">
    <property type="entry name" value="NMD_SH3"/>
    <property type="match status" value="1"/>
</dbReference>
<dbReference type="GO" id="GO:0005737">
    <property type="term" value="C:cytoplasm"/>
    <property type="evidence" value="ECO:0007669"/>
    <property type="project" value="UniProtKB-SubCell"/>
</dbReference>
<organism evidence="12 13">
    <name type="scientific">Galdieria yellowstonensis</name>
    <dbReference type="NCBI Taxonomy" id="3028027"/>
    <lineage>
        <taxon>Eukaryota</taxon>
        <taxon>Rhodophyta</taxon>
        <taxon>Bangiophyceae</taxon>
        <taxon>Galdieriales</taxon>
        <taxon>Galdieriaceae</taxon>
        <taxon>Galdieria</taxon>
    </lineage>
</organism>
<comment type="caution">
    <text evidence="12">The sequence shown here is derived from an EMBL/GenBank/DDBJ whole genome shotgun (WGS) entry which is preliminary data.</text>
</comment>
<dbReference type="GO" id="GO:0043023">
    <property type="term" value="F:ribosomal large subunit binding"/>
    <property type="evidence" value="ECO:0007669"/>
    <property type="project" value="InterPro"/>
</dbReference>
<evidence type="ECO:0000313" key="13">
    <source>
        <dbReference type="Proteomes" id="UP001300502"/>
    </source>
</evidence>
<evidence type="ECO:0000313" key="12">
    <source>
        <dbReference type="EMBL" id="KAK4527313.1"/>
    </source>
</evidence>
<dbReference type="GO" id="GO:0005634">
    <property type="term" value="C:nucleus"/>
    <property type="evidence" value="ECO:0007669"/>
    <property type="project" value="UniProtKB-SubCell"/>
</dbReference>
<comment type="function">
    <text evidence="7">Acts as an adapter for the XPO1/CRM1-mediated export of the 60S ribosomal subunit.</text>
</comment>
<feature type="domain" description="Nmd3 N-terminal" evidence="9">
    <location>
        <begin position="23"/>
        <end position="252"/>
    </location>
</feature>
<dbReference type="PANTHER" id="PTHR12746:SF2">
    <property type="entry name" value="60S RIBOSOMAL EXPORT PROTEIN NMD3"/>
    <property type="match status" value="1"/>
</dbReference>
<dbReference type="AlphaFoldDB" id="A0AAV9IIU3"/>
<dbReference type="Pfam" id="PF04981">
    <property type="entry name" value="NMD3"/>
    <property type="match status" value="1"/>
</dbReference>
<feature type="domain" description="60S ribosomal export protein NMD3 SH3" evidence="11">
    <location>
        <begin position="255"/>
        <end position="301"/>
    </location>
</feature>
<evidence type="ECO:0000256" key="2">
    <source>
        <dbReference type="ARBA" id="ARBA00017035"/>
    </source>
</evidence>
<dbReference type="InterPro" id="IPR039768">
    <property type="entry name" value="Nmd3"/>
</dbReference>
<dbReference type="Pfam" id="PF21192">
    <property type="entry name" value="OB_NMD3"/>
    <property type="match status" value="1"/>
</dbReference>
<accession>A0AAV9IIU3</accession>
<sequence length="516" mass="59732">MDTDQSNSLEPVVVTHTLPTILCCTCGIPISPNPSNMCVHCIRSRVDITETIPKQITLYFCKFCSKYHIPPSSWVYCEPESKELLSLCIARIRGLNKLHLVDANFIWTEPHSKRIKVKLTVQKEVFNHTILQQSFIVEYHVDYQQCYDCRAKSAKMEPWEAVVQVRQRVDHKKTFYYLEQLILKHNAHGNALSLKTLRDGLDFYFPNKSAALQFVEFLHRVVPVRMKNSDHLVSHDPHNTTYKYKYSFSAELPPVCRDDLVCLPKKVSTSLGGLGPLVLVTKVSQNLCFIDPWTLQTGEFSGYQYWKNPFSSLLSCRRLVEFTVLDCELTGESQGKYAMGDVTVCRSSDLGWTDRQFYVRSHIAKFLKSGDIVLGYDLENANYNDSALDAYRSLQVPDVILVRKTYPAKNRAKRRRFKLKRLEKKKQQQATTTAVRDTNNDMQIDQHNEDEYDNSQDFEEFLQELEQDPEMRAQVDLYKKTNEDQVSTTQNSEEEDDDDYPQVGVEELLEDLHLSE</sequence>
<evidence type="ECO:0000259" key="10">
    <source>
        <dbReference type="Pfam" id="PF21192"/>
    </source>
</evidence>
<dbReference type="InterPro" id="IPR007064">
    <property type="entry name" value="Nmd3_N"/>
</dbReference>
<evidence type="ECO:0000259" key="9">
    <source>
        <dbReference type="Pfam" id="PF04981"/>
    </source>
</evidence>
<evidence type="ECO:0000256" key="7">
    <source>
        <dbReference type="RuleBase" id="RU364108"/>
    </source>
</evidence>
<evidence type="ECO:0000256" key="3">
    <source>
        <dbReference type="ARBA" id="ARBA00022448"/>
    </source>
</evidence>
<evidence type="ECO:0000256" key="5">
    <source>
        <dbReference type="ARBA" id="ARBA00022927"/>
    </source>
</evidence>
<feature type="compositionally biased region" description="Basic and acidic residues" evidence="8">
    <location>
        <begin position="469"/>
        <end position="483"/>
    </location>
</feature>
<feature type="compositionally biased region" description="Polar residues" evidence="8">
    <location>
        <begin position="431"/>
        <end position="443"/>
    </location>
</feature>
<dbReference type="PANTHER" id="PTHR12746">
    <property type="entry name" value="NONSENSE-MEDIATED MRNA DECAY PROTEIN 3"/>
    <property type="match status" value="1"/>
</dbReference>
<dbReference type="InterPro" id="IPR048899">
    <property type="entry name" value="NMD_SH3"/>
</dbReference>
<feature type="region of interest" description="Disordered" evidence="8">
    <location>
        <begin position="422"/>
        <end position="443"/>
    </location>
</feature>
<keyword evidence="6 7" id="KW-0539">Nucleus</keyword>
<keyword evidence="13" id="KW-1185">Reference proteome</keyword>
<comment type="subcellular location">
    <subcellularLocation>
        <location evidence="7">Cytoplasm</location>
    </subcellularLocation>
    <subcellularLocation>
        <location evidence="7">Nucleus</location>
    </subcellularLocation>
</comment>
<evidence type="ECO:0000256" key="6">
    <source>
        <dbReference type="ARBA" id="ARBA00023242"/>
    </source>
</evidence>
<keyword evidence="5 7" id="KW-0653">Protein transport</keyword>
<keyword evidence="3 7" id="KW-0813">Transport</keyword>
<evidence type="ECO:0000259" key="11">
    <source>
        <dbReference type="Pfam" id="PF21193"/>
    </source>
</evidence>
<dbReference type="InterPro" id="IPR048898">
    <property type="entry name" value="OB_NMD3"/>
</dbReference>
<dbReference type="GO" id="GO:0000055">
    <property type="term" value="P:ribosomal large subunit export from nucleus"/>
    <property type="evidence" value="ECO:0007669"/>
    <property type="project" value="TreeGrafter"/>
</dbReference>
<evidence type="ECO:0000256" key="4">
    <source>
        <dbReference type="ARBA" id="ARBA00022490"/>
    </source>
</evidence>
<feature type="domain" description="60S ribosomal export protein NMD3 OB-fold" evidence="10">
    <location>
        <begin position="319"/>
        <end position="404"/>
    </location>
</feature>
<proteinExistence type="inferred from homology"/>
<keyword evidence="4 7" id="KW-0963">Cytoplasm</keyword>
<protein>
    <recommendedName>
        <fullName evidence="2 7">60S ribosomal export protein NMD3</fullName>
    </recommendedName>
</protein>